<accession>A0A0A0RQL9</accession>
<dbReference type="Proteomes" id="UP000030205">
    <property type="component" value="Segment"/>
</dbReference>
<protein>
    <submittedName>
        <fullName evidence="1">Uncharacterized protein</fullName>
    </submittedName>
</protein>
<dbReference type="RefSeq" id="YP_009152025.1">
    <property type="nucleotide sequence ID" value="NC_027378.1"/>
</dbReference>
<keyword evidence="2" id="KW-1185">Reference proteome</keyword>
<gene>
    <name evidence="1" type="ORF">CPT_Seurat81</name>
</gene>
<dbReference type="EMBL" id="KM236243">
    <property type="protein sequence ID" value="AIW03944.1"/>
    <property type="molecule type" value="Genomic_DNA"/>
</dbReference>
<evidence type="ECO:0000313" key="1">
    <source>
        <dbReference type="EMBL" id="AIW03944.1"/>
    </source>
</evidence>
<dbReference type="GeneID" id="24608692"/>
<organism evidence="1 2">
    <name type="scientific">Escherichia phage Seurat</name>
    <dbReference type="NCBI Taxonomy" id="1540098"/>
    <lineage>
        <taxon>Viruses</taxon>
        <taxon>Duplodnaviria</taxon>
        <taxon>Heunggongvirae</taxon>
        <taxon>Uroviricota</taxon>
        <taxon>Caudoviricetes</taxon>
        <taxon>Queuovirinae</taxon>
        <taxon>Seuratvirus</taxon>
        <taxon>Seuratvirus seurat</taxon>
    </lineage>
</organism>
<proteinExistence type="predicted"/>
<dbReference type="KEGG" id="vg:24608692"/>
<reference evidence="1 2" key="1">
    <citation type="submission" date="2014-07" db="EMBL/GenBank/DDBJ databases">
        <title>The Complete Genome of Enterotoxigenic Escherichia coli Siphophage Seurat.</title>
        <authorList>
            <person name="Doan D.P."/>
            <person name="Lessor L.E."/>
            <person name="Hernandez A.C."/>
            <person name="Everett G.F.K."/>
        </authorList>
    </citation>
    <scope>NUCLEOTIDE SEQUENCE [LARGE SCALE GENOMIC DNA]</scope>
</reference>
<evidence type="ECO:0000313" key="2">
    <source>
        <dbReference type="Proteomes" id="UP000030205"/>
    </source>
</evidence>
<name>A0A0A0RQL9_9CAUD</name>
<sequence>MADVKTIVDAMDESKDCQLKKSFEVKQVTETQLVCNFARYCGLGRGKDWNGLIVMPTSQILVYVRNIVEDLLRLQIDIGDVEINMTASSTIVVKWQSGETLRLEACHCAKSLHHLRGCHYQFVGFVHPQGLSERTALVARLLLRPYNNEPEVIYEA</sequence>
<dbReference type="OrthoDB" id="11132at10239"/>